<comment type="caution">
    <text evidence="2">The sequence shown here is derived from an EMBL/GenBank/DDBJ whole genome shotgun (WGS) entry which is preliminary data.</text>
</comment>
<feature type="transmembrane region" description="Helical" evidence="1">
    <location>
        <begin position="125"/>
        <end position="146"/>
    </location>
</feature>
<feature type="transmembrane region" description="Helical" evidence="1">
    <location>
        <begin position="85"/>
        <end position="105"/>
    </location>
</feature>
<proteinExistence type="predicted"/>
<name>A0AAN5AJK3_9BACT</name>
<protein>
    <submittedName>
        <fullName evidence="2">Uncharacterized protein</fullName>
    </submittedName>
</protein>
<keyword evidence="3" id="KW-1185">Reference proteome</keyword>
<dbReference type="Proteomes" id="UP001310022">
    <property type="component" value="Unassembled WGS sequence"/>
</dbReference>
<gene>
    <name evidence="2" type="ORF">PEDI_15090</name>
</gene>
<dbReference type="RefSeq" id="WP_053404858.1">
    <property type="nucleotide sequence ID" value="NZ_BQKE01000001.1"/>
</dbReference>
<keyword evidence="1" id="KW-0472">Membrane</keyword>
<feature type="transmembrane region" description="Helical" evidence="1">
    <location>
        <begin position="62"/>
        <end position="78"/>
    </location>
</feature>
<keyword evidence="1" id="KW-0812">Transmembrane</keyword>
<accession>A0AAN5AJK3</accession>
<organism evidence="2 3">
    <name type="scientific">Persicobacter diffluens</name>
    <dbReference type="NCBI Taxonomy" id="981"/>
    <lineage>
        <taxon>Bacteria</taxon>
        <taxon>Pseudomonadati</taxon>
        <taxon>Bacteroidota</taxon>
        <taxon>Cytophagia</taxon>
        <taxon>Cytophagales</taxon>
        <taxon>Persicobacteraceae</taxon>
        <taxon>Persicobacter</taxon>
    </lineage>
</organism>
<keyword evidence="1" id="KW-1133">Transmembrane helix</keyword>
<evidence type="ECO:0000313" key="3">
    <source>
        <dbReference type="Proteomes" id="UP001310022"/>
    </source>
</evidence>
<evidence type="ECO:0000256" key="1">
    <source>
        <dbReference type="SAM" id="Phobius"/>
    </source>
</evidence>
<sequence>MISQLKKFGREMRVGIPFVWLGLLIGLSFIQNTVHAKVGGEDFIIDLMDGAGKMVFNSLNKMEIYMSIIFALTFIFAIPRAKVFWSFLIVVILLIVQSIRFLPNVDGYWLESFKMIIKGKSSFEFWYYLFEFIKSIFLVMIGFFAMKEIR</sequence>
<dbReference type="AlphaFoldDB" id="A0AAN5AJK3"/>
<reference evidence="2 3" key="1">
    <citation type="submission" date="2021-12" db="EMBL/GenBank/DDBJ databases">
        <title>Genome sequencing of bacteria with rrn-lacking chromosome and rrn-plasmid.</title>
        <authorList>
            <person name="Anda M."/>
            <person name="Iwasaki W."/>
        </authorList>
    </citation>
    <scope>NUCLEOTIDE SEQUENCE [LARGE SCALE GENOMIC DNA]</scope>
    <source>
        <strain evidence="2 3">NBRC 15940</strain>
    </source>
</reference>
<dbReference type="EMBL" id="BQKE01000001">
    <property type="protein sequence ID" value="GJM60957.1"/>
    <property type="molecule type" value="Genomic_DNA"/>
</dbReference>
<evidence type="ECO:0000313" key="2">
    <source>
        <dbReference type="EMBL" id="GJM60957.1"/>
    </source>
</evidence>